<dbReference type="GO" id="GO:0030479">
    <property type="term" value="C:actin cortical patch"/>
    <property type="evidence" value="ECO:0007669"/>
    <property type="project" value="UniProtKB-SubCell"/>
</dbReference>
<accession>A0AAV5QJ23</accession>
<dbReference type="RefSeq" id="XP_064851582.1">
    <property type="nucleotide sequence ID" value="XM_064995510.1"/>
</dbReference>
<evidence type="ECO:0000313" key="10">
    <source>
        <dbReference type="EMBL" id="GMM34582.1"/>
    </source>
</evidence>
<proteinExistence type="inferred from homology"/>
<evidence type="ECO:0000256" key="7">
    <source>
        <dbReference type="PIRNR" id="PIRNR038093"/>
    </source>
</evidence>
<evidence type="ECO:0000256" key="2">
    <source>
        <dbReference type="ARBA" id="ARBA00022490"/>
    </source>
</evidence>
<dbReference type="EMBL" id="BTFZ01000003">
    <property type="protein sequence ID" value="GMM34582.1"/>
    <property type="molecule type" value="Genomic_DNA"/>
</dbReference>
<keyword evidence="4" id="KW-0677">Repeat</keyword>
<reference evidence="10 11" key="1">
    <citation type="journal article" date="2023" name="Elife">
        <title>Identification of key yeast species and microbe-microbe interactions impacting larval growth of Drosophila in the wild.</title>
        <authorList>
            <person name="Mure A."/>
            <person name="Sugiura Y."/>
            <person name="Maeda R."/>
            <person name="Honda K."/>
            <person name="Sakurai N."/>
            <person name="Takahashi Y."/>
            <person name="Watada M."/>
            <person name="Katoh T."/>
            <person name="Gotoh A."/>
            <person name="Gotoh Y."/>
            <person name="Taniguchi I."/>
            <person name="Nakamura K."/>
            <person name="Hayashi T."/>
            <person name="Katayama T."/>
            <person name="Uemura T."/>
            <person name="Hattori Y."/>
        </authorList>
    </citation>
    <scope>NUCLEOTIDE SEQUENCE [LARGE SCALE GENOMIC DNA]</scope>
    <source>
        <strain evidence="10 11">SC-9</strain>
    </source>
</reference>
<evidence type="ECO:0000313" key="11">
    <source>
        <dbReference type="Proteomes" id="UP001360560"/>
    </source>
</evidence>
<dbReference type="InterPro" id="IPR015943">
    <property type="entry name" value="WD40/YVTN_repeat-like_dom_sf"/>
</dbReference>
<keyword evidence="5 7" id="KW-0009">Actin-binding</keyword>
<keyword evidence="2 7" id="KW-0963">Cytoplasm</keyword>
<dbReference type="PROSITE" id="PS50082">
    <property type="entry name" value="WD_REPEATS_2"/>
    <property type="match status" value="1"/>
</dbReference>
<dbReference type="GO" id="GO:0051015">
    <property type="term" value="F:actin filament binding"/>
    <property type="evidence" value="ECO:0007669"/>
    <property type="project" value="TreeGrafter"/>
</dbReference>
<evidence type="ECO:0000256" key="4">
    <source>
        <dbReference type="ARBA" id="ARBA00022737"/>
    </source>
</evidence>
<evidence type="ECO:0000256" key="5">
    <source>
        <dbReference type="ARBA" id="ARBA00023203"/>
    </source>
</evidence>
<dbReference type="PANTHER" id="PTHR10709:SF2">
    <property type="entry name" value="ACTIN-RELATED PROTEIN 2_3 COMPLEX SUBUNIT"/>
    <property type="match status" value="1"/>
</dbReference>
<dbReference type="AlphaFoldDB" id="A0AAV5QJ23"/>
<dbReference type="PANTHER" id="PTHR10709">
    <property type="entry name" value="ACTIN-RELATED PROTEIN 2/3 COMPLEX SUBUNIT 1"/>
    <property type="match status" value="1"/>
</dbReference>
<comment type="subcellular location">
    <subcellularLocation>
        <location evidence="7">Cytoplasm</location>
        <location evidence="7">Cytoskeleton</location>
        <location evidence="7">Actin patch</location>
    </subcellularLocation>
</comment>
<feature type="repeat" description="WD" evidence="8">
    <location>
        <begin position="53"/>
        <end position="84"/>
    </location>
</feature>
<dbReference type="InterPro" id="IPR001680">
    <property type="entry name" value="WD40_rpt"/>
</dbReference>
<gene>
    <name evidence="10" type="ORF">DASC09_019070</name>
</gene>
<evidence type="ECO:0000256" key="9">
    <source>
        <dbReference type="SAM" id="MobiDB-lite"/>
    </source>
</evidence>
<evidence type="ECO:0000256" key="6">
    <source>
        <dbReference type="ARBA" id="ARBA00023212"/>
    </source>
</evidence>
<feature type="region of interest" description="Disordered" evidence="9">
    <location>
        <begin position="293"/>
        <end position="320"/>
    </location>
</feature>
<dbReference type="GO" id="GO:0034314">
    <property type="term" value="P:Arp2/3 complex-mediated actin nucleation"/>
    <property type="evidence" value="ECO:0007669"/>
    <property type="project" value="UniProtKB-UniRule"/>
</dbReference>
<dbReference type="Proteomes" id="UP001360560">
    <property type="component" value="Unassembled WGS sequence"/>
</dbReference>
<keyword evidence="3 8" id="KW-0853">WD repeat</keyword>
<evidence type="ECO:0000256" key="8">
    <source>
        <dbReference type="PROSITE-ProRule" id="PRU00221"/>
    </source>
</evidence>
<comment type="similarity">
    <text evidence="1 7">Belongs to the WD repeat ARPC1 family.</text>
</comment>
<dbReference type="GO" id="GO:0005885">
    <property type="term" value="C:Arp2/3 protein complex"/>
    <property type="evidence" value="ECO:0007669"/>
    <property type="project" value="UniProtKB-UniRule"/>
</dbReference>
<dbReference type="InterPro" id="IPR036322">
    <property type="entry name" value="WD40_repeat_dom_sf"/>
</dbReference>
<feature type="compositionally biased region" description="Polar residues" evidence="9">
    <location>
        <begin position="293"/>
        <end position="302"/>
    </location>
</feature>
<dbReference type="Gene3D" id="2.130.10.10">
    <property type="entry name" value="YVTN repeat-like/Quinoprotein amine dehydrogenase"/>
    <property type="match status" value="1"/>
</dbReference>
<dbReference type="Pfam" id="PF00400">
    <property type="entry name" value="WD40"/>
    <property type="match status" value="2"/>
</dbReference>
<dbReference type="PIRSF" id="PIRSF038093">
    <property type="entry name" value="ARP2/3_su1"/>
    <property type="match status" value="1"/>
</dbReference>
<dbReference type="SMART" id="SM00320">
    <property type="entry name" value="WD40"/>
    <property type="match status" value="5"/>
</dbReference>
<keyword evidence="6 7" id="KW-0206">Cytoskeleton</keyword>
<evidence type="ECO:0000256" key="3">
    <source>
        <dbReference type="ARBA" id="ARBA00022574"/>
    </source>
</evidence>
<dbReference type="SUPFAM" id="SSF50978">
    <property type="entry name" value="WD40 repeat-like"/>
    <property type="match status" value="1"/>
</dbReference>
<comment type="function">
    <text evidence="7">Functions as component of the Arp2/3 complex which is involved in regulation of actin polymerization and together with an activating nucleation-promoting factor (NPF) mediates the formation of branched actin networks.</text>
</comment>
<keyword evidence="11" id="KW-1185">Reference proteome</keyword>
<organism evidence="10 11">
    <name type="scientific">Saccharomycopsis crataegensis</name>
    <dbReference type="NCBI Taxonomy" id="43959"/>
    <lineage>
        <taxon>Eukaryota</taxon>
        <taxon>Fungi</taxon>
        <taxon>Dikarya</taxon>
        <taxon>Ascomycota</taxon>
        <taxon>Saccharomycotina</taxon>
        <taxon>Saccharomycetes</taxon>
        <taxon>Saccharomycopsidaceae</taxon>
        <taxon>Saccharomycopsis</taxon>
    </lineage>
</organism>
<dbReference type="InterPro" id="IPR017383">
    <property type="entry name" value="ARPC1"/>
</dbReference>
<sequence>MMGSSPAVFKFKSVVNDHIFFGPDNSRLAVTQEKEIQIYEVLPNNNKKLLTVLTGHDEPITAIDISAQGLIASASQDRNAIVWKPLDASFSSFKKDLVLLRINRSATCVKWSPLGNKFAVGSGAKVISVCYHEPENDWWISKHLKKPFKSTILSVAWHPNNVLLSCGTADYKCYVLSGYVKGVDEKPPATLWGSKLPFNTICGEFISSPGGWVHDVAFSPSGDVLGFVSNDSTITIVYPKGEEQFNVVSSKTNYGSFKTLEFISDNQLITAGHNCFPVIFQGDEESWEEARSIDTTATSQKPKTFKSLEQDDDEEGNTGSNALSMFRQLDLKGKVQNKGSSDLPTVHQNTVTTLKFFDQSHISTSGVDGKVVVFPI</sequence>
<protein>
    <recommendedName>
        <fullName evidence="7">Actin-related protein 2/3 complex subunit</fullName>
    </recommendedName>
</protein>
<dbReference type="GeneID" id="90072561"/>
<name>A0AAV5QJ23_9ASCO</name>
<evidence type="ECO:0000256" key="1">
    <source>
        <dbReference type="ARBA" id="ARBA00006260"/>
    </source>
</evidence>
<comment type="caution">
    <text evidence="10">The sequence shown here is derived from an EMBL/GenBank/DDBJ whole genome shotgun (WGS) entry which is preliminary data.</text>
</comment>